<proteinExistence type="predicted"/>
<name>A0ABT1ZY46_9BURK</name>
<reference evidence="1 2" key="1">
    <citation type="submission" date="2022-08" db="EMBL/GenBank/DDBJ databases">
        <title>Reclassification of Massilia species as members of the genera Telluria, Duganella, Pseudoduganella, Mokoshia gen. nov. and Zemynaea gen. nov. using orthogonal and non-orthogonal genome-based approaches.</title>
        <authorList>
            <person name="Bowman J.P."/>
        </authorList>
    </citation>
    <scope>NUCLEOTIDE SEQUENCE [LARGE SCALE GENOMIC DNA]</scope>
    <source>
        <strain evidence="1 2">JCM 31316</strain>
    </source>
</reference>
<evidence type="ECO:0000313" key="2">
    <source>
        <dbReference type="Proteomes" id="UP001204151"/>
    </source>
</evidence>
<accession>A0ABT1ZY46</accession>
<dbReference type="EMBL" id="JANUGW010000025">
    <property type="protein sequence ID" value="MCS0584842.1"/>
    <property type="molecule type" value="Genomic_DNA"/>
</dbReference>
<comment type="caution">
    <text evidence="1">The sequence shown here is derived from an EMBL/GenBank/DDBJ whole genome shotgun (WGS) entry which is preliminary data.</text>
</comment>
<dbReference type="Proteomes" id="UP001204151">
    <property type="component" value="Unassembled WGS sequence"/>
</dbReference>
<keyword evidence="2" id="KW-1185">Reference proteome</keyword>
<sequence>MRQLLAAFDLQAGRKVTTHDWERLPERAIAAIHHRIKGEVEYWHWVVALRLGRKVKRFFEPTRDVQDELDVYLRRVFLSYFAETNIHPHPVYVSYDNKGGKVTASVTLRWQRKSDYKDGQHTAHFDYQETRTKNGREYHWYCTSGLPGG</sequence>
<gene>
    <name evidence="1" type="ORF">NX784_24960</name>
</gene>
<organism evidence="1 2">
    <name type="scientific">Massilia pinisoli</name>
    <dbReference type="NCBI Taxonomy" id="1772194"/>
    <lineage>
        <taxon>Bacteria</taxon>
        <taxon>Pseudomonadati</taxon>
        <taxon>Pseudomonadota</taxon>
        <taxon>Betaproteobacteria</taxon>
        <taxon>Burkholderiales</taxon>
        <taxon>Oxalobacteraceae</taxon>
        <taxon>Telluria group</taxon>
        <taxon>Massilia</taxon>
    </lineage>
</organism>
<evidence type="ECO:0008006" key="3">
    <source>
        <dbReference type="Google" id="ProtNLM"/>
    </source>
</evidence>
<protein>
    <recommendedName>
        <fullName evidence="3">Transposase</fullName>
    </recommendedName>
</protein>
<evidence type="ECO:0000313" key="1">
    <source>
        <dbReference type="EMBL" id="MCS0584842.1"/>
    </source>
</evidence>
<dbReference type="RefSeq" id="WP_258819386.1">
    <property type="nucleotide sequence ID" value="NZ_JANUGW010000025.1"/>
</dbReference>